<feature type="coiled-coil region" evidence="2">
    <location>
        <begin position="387"/>
        <end position="464"/>
    </location>
</feature>
<proteinExistence type="predicted"/>
<evidence type="ECO:0000313" key="5">
    <source>
        <dbReference type="EMBL" id="SNR53217.1"/>
    </source>
</evidence>
<dbReference type="AlphaFoldDB" id="A0A238X2T2"/>
<dbReference type="RefSeq" id="WP_089377833.1">
    <property type="nucleotide sequence ID" value="NZ_FZNX01000002.1"/>
</dbReference>
<feature type="domain" description="HTH luxR-type" evidence="4">
    <location>
        <begin position="471"/>
        <end position="534"/>
    </location>
</feature>
<dbReference type="SMART" id="SM00421">
    <property type="entry name" value="HTH_LUXR"/>
    <property type="match status" value="1"/>
</dbReference>
<reference evidence="6" key="1">
    <citation type="submission" date="2017-06" db="EMBL/GenBank/DDBJ databases">
        <authorList>
            <person name="Varghese N."/>
            <person name="Submissions S."/>
        </authorList>
    </citation>
    <scope>NUCLEOTIDE SEQUENCE [LARGE SCALE GENOMIC DNA]</scope>
    <source>
        <strain evidence="6">DSM 27993</strain>
    </source>
</reference>
<feature type="repeat" description="TPR" evidence="1">
    <location>
        <begin position="169"/>
        <end position="202"/>
    </location>
</feature>
<dbReference type="OrthoDB" id="9807565at2"/>
<evidence type="ECO:0000256" key="2">
    <source>
        <dbReference type="SAM" id="Coils"/>
    </source>
</evidence>
<evidence type="ECO:0000256" key="1">
    <source>
        <dbReference type="PROSITE-ProRule" id="PRU00339"/>
    </source>
</evidence>
<gene>
    <name evidence="5" type="ORF">SAMN04488111_1520</name>
</gene>
<protein>
    <submittedName>
        <fullName evidence="5">ATP-, maltotriose- and DNA-dependent transcriptional regulator MalT</fullName>
    </submittedName>
</protein>
<keyword evidence="3" id="KW-0472">Membrane</keyword>
<evidence type="ECO:0000313" key="6">
    <source>
        <dbReference type="Proteomes" id="UP000198412"/>
    </source>
</evidence>
<dbReference type="PROSITE" id="PS50043">
    <property type="entry name" value="HTH_LUXR_2"/>
    <property type="match status" value="1"/>
</dbReference>
<keyword evidence="3" id="KW-0812">Transmembrane</keyword>
<dbReference type="GO" id="GO:0006355">
    <property type="term" value="P:regulation of DNA-templated transcription"/>
    <property type="evidence" value="ECO:0007669"/>
    <property type="project" value="InterPro"/>
</dbReference>
<dbReference type="SMART" id="SM00028">
    <property type="entry name" value="TPR"/>
    <property type="match status" value="6"/>
</dbReference>
<dbReference type="PROSITE" id="PS50005">
    <property type="entry name" value="TPR"/>
    <property type="match status" value="2"/>
</dbReference>
<dbReference type="InterPro" id="IPR011990">
    <property type="entry name" value="TPR-like_helical_dom_sf"/>
</dbReference>
<organism evidence="5 6">
    <name type="scientific">Lutibacter flavus</name>
    <dbReference type="NCBI Taxonomy" id="691689"/>
    <lineage>
        <taxon>Bacteria</taxon>
        <taxon>Pseudomonadati</taxon>
        <taxon>Bacteroidota</taxon>
        <taxon>Flavobacteriia</taxon>
        <taxon>Flavobacteriales</taxon>
        <taxon>Flavobacteriaceae</taxon>
        <taxon>Lutibacter</taxon>
    </lineage>
</organism>
<dbReference type="Pfam" id="PF13424">
    <property type="entry name" value="TPR_12"/>
    <property type="match status" value="2"/>
</dbReference>
<dbReference type="Gene3D" id="1.10.10.10">
    <property type="entry name" value="Winged helix-like DNA-binding domain superfamily/Winged helix DNA-binding domain"/>
    <property type="match status" value="1"/>
</dbReference>
<dbReference type="InterPro" id="IPR000792">
    <property type="entry name" value="Tscrpt_reg_LuxR_C"/>
</dbReference>
<dbReference type="SUPFAM" id="SSF46894">
    <property type="entry name" value="C-terminal effector domain of the bipartite response regulators"/>
    <property type="match status" value="1"/>
</dbReference>
<keyword evidence="6" id="KW-1185">Reference proteome</keyword>
<feature type="repeat" description="TPR" evidence="1">
    <location>
        <begin position="129"/>
        <end position="162"/>
    </location>
</feature>
<dbReference type="SUPFAM" id="SSF48452">
    <property type="entry name" value="TPR-like"/>
    <property type="match status" value="2"/>
</dbReference>
<dbReference type="GO" id="GO:0003677">
    <property type="term" value="F:DNA binding"/>
    <property type="evidence" value="ECO:0007669"/>
    <property type="project" value="InterPro"/>
</dbReference>
<name>A0A238X2T2_9FLAO</name>
<dbReference type="PANTHER" id="PTHR10098:SF108">
    <property type="entry name" value="TETRATRICOPEPTIDE REPEAT PROTEIN 28"/>
    <property type="match status" value="1"/>
</dbReference>
<dbReference type="PRINTS" id="PR00038">
    <property type="entry name" value="HTHLUXR"/>
</dbReference>
<dbReference type="Gene3D" id="1.25.40.10">
    <property type="entry name" value="Tetratricopeptide repeat domain"/>
    <property type="match status" value="2"/>
</dbReference>
<dbReference type="EMBL" id="FZNX01000002">
    <property type="protein sequence ID" value="SNR53217.1"/>
    <property type="molecule type" value="Genomic_DNA"/>
</dbReference>
<dbReference type="CDD" id="cd06170">
    <property type="entry name" value="LuxR_C_like"/>
    <property type="match status" value="1"/>
</dbReference>
<evidence type="ECO:0000256" key="3">
    <source>
        <dbReference type="SAM" id="Phobius"/>
    </source>
</evidence>
<dbReference type="Proteomes" id="UP000198412">
    <property type="component" value="Unassembled WGS sequence"/>
</dbReference>
<feature type="transmembrane region" description="Helical" evidence="3">
    <location>
        <begin position="408"/>
        <end position="429"/>
    </location>
</feature>
<dbReference type="Pfam" id="PF00196">
    <property type="entry name" value="GerE"/>
    <property type="match status" value="1"/>
</dbReference>
<dbReference type="PANTHER" id="PTHR10098">
    <property type="entry name" value="RAPSYN-RELATED"/>
    <property type="match status" value="1"/>
</dbReference>
<dbReference type="InterPro" id="IPR016032">
    <property type="entry name" value="Sig_transdc_resp-reg_C-effctor"/>
</dbReference>
<dbReference type="InterPro" id="IPR036388">
    <property type="entry name" value="WH-like_DNA-bd_sf"/>
</dbReference>
<keyword evidence="1" id="KW-0802">TPR repeat</keyword>
<feature type="transmembrane region" description="Helical" evidence="3">
    <location>
        <begin position="6"/>
        <end position="23"/>
    </location>
</feature>
<accession>A0A238X2T2</accession>
<dbReference type="Pfam" id="PF13181">
    <property type="entry name" value="TPR_8"/>
    <property type="match status" value="1"/>
</dbReference>
<keyword evidence="3" id="KW-1133">Transmembrane helix</keyword>
<dbReference type="PROSITE" id="PS00622">
    <property type="entry name" value="HTH_LUXR_1"/>
    <property type="match status" value="1"/>
</dbReference>
<dbReference type="InterPro" id="IPR019734">
    <property type="entry name" value="TPR_rpt"/>
</dbReference>
<keyword evidence="2" id="KW-0175">Coiled coil</keyword>
<sequence>MNKIYYLNFPIYILTFLISGFIFSQNLNPEKALTNSLFQELKVKPNTISKVESLIALYKKSIKNKEINEAIIDEAINVSEKIFYLKGLGESFDRKGLTARKNNDYNNSISYHKRALNYLNKTTDSLLIIKCLNNLGVTYRKLNLENEAFQYYFQALDISEKFKHDRSIAIALNGIGNVFIDIEEYEKALHYFKRVYRLDLKNNNIKGQEYSLSNIGECFLHKKSYDSAYYYINTALDLTKEYKHKSSEAIRYNLLGLLFQKKGNYKTSTDYYKQAIPTFTNSNNIRYLSNTLINIGKNQLNLGDFKEAIDNITLGLNNAINIKSKENITLGYQALVDYYTLTKNFKKALVSHKIATAFRDSIINESSQKSIISTQIEYQTAKKDKQIQQLALENEQSKNKAKTISNRLIIISAISLLGIIALLYLLNLYRKNSDLEIEQKNSELQKYLNQINQLKDKVENKSSLSKQYFIEKYSEYELSKREIEVLTLISKGYSNIKISEKLFVSQNTIKTHIKNIYLKLDVKNRIQALKKIGI</sequence>
<evidence type="ECO:0000259" key="4">
    <source>
        <dbReference type="PROSITE" id="PS50043"/>
    </source>
</evidence>